<dbReference type="Proteomes" id="UP001217089">
    <property type="component" value="Unassembled WGS sequence"/>
</dbReference>
<feature type="transmembrane region" description="Helical" evidence="1">
    <location>
        <begin position="140"/>
        <end position="162"/>
    </location>
</feature>
<dbReference type="SUPFAM" id="SSF103473">
    <property type="entry name" value="MFS general substrate transporter"/>
    <property type="match status" value="1"/>
</dbReference>
<name>A0ABQ9ECZ9_TEGGR</name>
<protein>
    <submittedName>
        <fullName evidence="2">Uncharacterized protein</fullName>
    </submittedName>
</protein>
<keyword evidence="1" id="KW-1133">Transmembrane helix</keyword>
<reference evidence="2 3" key="1">
    <citation type="submission" date="2022-12" db="EMBL/GenBank/DDBJ databases">
        <title>Chromosome-level genome of Tegillarca granosa.</title>
        <authorList>
            <person name="Kim J."/>
        </authorList>
    </citation>
    <scope>NUCLEOTIDE SEQUENCE [LARGE SCALE GENOMIC DNA]</scope>
    <source>
        <strain evidence="2">Teg-2019</strain>
        <tissue evidence="2">Adductor muscle</tissue>
    </source>
</reference>
<evidence type="ECO:0000313" key="3">
    <source>
        <dbReference type="Proteomes" id="UP001217089"/>
    </source>
</evidence>
<evidence type="ECO:0000313" key="2">
    <source>
        <dbReference type="EMBL" id="KAJ8303050.1"/>
    </source>
</evidence>
<comment type="caution">
    <text evidence="2">The sequence shown here is derived from an EMBL/GenBank/DDBJ whole genome shotgun (WGS) entry which is preliminary data.</text>
</comment>
<accession>A0ABQ9ECZ9</accession>
<dbReference type="PANTHER" id="PTHR21041">
    <property type="entry name" value="DENDRITIC CELL-SPECIFIC TRANSMEMBRANE PROTEIN"/>
    <property type="match status" value="1"/>
</dbReference>
<dbReference type="InterPro" id="IPR051856">
    <property type="entry name" value="CSR-E3_Ligase_Protein"/>
</dbReference>
<dbReference type="PANTHER" id="PTHR21041:SF9">
    <property type="entry name" value="DENDRITIC CELL-SPECIFIC TRANSMEMBRANE PROTEIN-LIKE DOMAIN-CONTAINING PROTEIN"/>
    <property type="match status" value="1"/>
</dbReference>
<feature type="transmembrane region" description="Helical" evidence="1">
    <location>
        <begin position="193"/>
        <end position="211"/>
    </location>
</feature>
<keyword evidence="3" id="KW-1185">Reference proteome</keyword>
<feature type="transmembrane region" description="Helical" evidence="1">
    <location>
        <begin position="169"/>
        <end position="187"/>
    </location>
</feature>
<gene>
    <name evidence="2" type="ORF">KUTeg_019446</name>
</gene>
<proteinExistence type="predicted"/>
<feature type="transmembrane region" description="Helical" evidence="1">
    <location>
        <begin position="113"/>
        <end position="134"/>
    </location>
</feature>
<keyword evidence="1" id="KW-0812">Transmembrane</keyword>
<sequence>MQRKSRNKTENKTESALTTEGKCLQNASRIGADFTMQQESISGDKTSGLSSWTVNQITYERCYVNCMQSIRDALCMTFCPCCVYDRFRHLKKLEVPRSPWKRLCRDGTFENEMLACFLGFLGGVLMTMFIYFVMTMQLEFQPMIASIVCSVLGIFITFGMAFSQRWRCVTLLMIPQLFSIYLSLFQFKGNGRSFILLYIMILVMTHPVVNFNRNIMVMSNTATCGQQLAYNQTKELVESATAPLALKKITIMGTIKSLMNALTEFSNSLRESFKALKKAVEEISNITKKTK</sequence>
<organism evidence="2 3">
    <name type="scientific">Tegillarca granosa</name>
    <name type="common">Malaysian cockle</name>
    <name type="synonym">Anadara granosa</name>
    <dbReference type="NCBI Taxonomy" id="220873"/>
    <lineage>
        <taxon>Eukaryota</taxon>
        <taxon>Metazoa</taxon>
        <taxon>Spiralia</taxon>
        <taxon>Lophotrochozoa</taxon>
        <taxon>Mollusca</taxon>
        <taxon>Bivalvia</taxon>
        <taxon>Autobranchia</taxon>
        <taxon>Pteriomorphia</taxon>
        <taxon>Arcoida</taxon>
        <taxon>Arcoidea</taxon>
        <taxon>Arcidae</taxon>
        <taxon>Tegillarca</taxon>
    </lineage>
</organism>
<dbReference type="InterPro" id="IPR036259">
    <property type="entry name" value="MFS_trans_sf"/>
</dbReference>
<evidence type="ECO:0000256" key="1">
    <source>
        <dbReference type="SAM" id="Phobius"/>
    </source>
</evidence>
<dbReference type="EMBL" id="JARBDR010000917">
    <property type="protein sequence ID" value="KAJ8303050.1"/>
    <property type="molecule type" value="Genomic_DNA"/>
</dbReference>
<keyword evidence="1" id="KW-0472">Membrane</keyword>